<evidence type="ECO:0000313" key="2">
    <source>
        <dbReference type="Proteomes" id="UP000479526"/>
    </source>
</evidence>
<sequence>MLLLIIREIIRVRGPVGTWYWSRHLAWLSIPFLLLAGWSSLERFMLLSV</sequence>
<proteinExistence type="predicted"/>
<dbReference type="RefSeq" id="WP_161477649.1">
    <property type="nucleotide sequence ID" value="NZ_WXEW01000001.1"/>
</dbReference>
<dbReference type="AlphaFoldDB" id="A0A7C9JPM0"/>
<reference evidence="1 2" key="1">
    <citation type="submission" date="2020-01" db="EMBL/GenBank/DDBJ databases">
        <title>Herbidospora sp. NEAU-GS84 nov., a novel actinomycete isolated from soil.</title>
        <authorList>
            <person name="Han L."/>
        </authorList>
    </citation>
    <scope>NUCLEOTIDE SEQUENCE [LARGE SCALE GENOMIC DNA]</scope>
    <source>
        <strain evidence="1 2">NEAU-GS84</strain>
    </source>
</reference>
<dbReference type="EMBL" id="WXEW01000001">
    <property type="protein sequence ID" value="NAS20099.1"/>
    <property type="molecule type" value="Genomic_DNA"/>
</dbReference>
<dbReference type="Proteomes" id="UP000479526">
    <property type="component" value="Unassembled WGS sequence"/>
</dbReference>
<gene>
    <name evidence="1" type="ORF">GT755_00195</name>
</gene>
<evidence type="ECO:0000313" key="1">
    <source>
        <dbReference type="EMBL" id="NAS20099.1"/>
    </source>
</evidence>
<accession>A0A7C9JPM0</accession>
<organism evidence="1 2">
    <name type="scientific">Herbidospora solisilvae</name>
    <dbReference type="NCBI Taxonomy" id="2696284"/>
    <lineage>
        <taxon>Bacteria</taxon>
        <taxon>Bacillati</taxon>
        <taxon>Actinomycetota</taxon>
        <taxon>Actinomycetes</taxon>
        <taxon>Streptosporangiales</taxon>
        <taxon>Streptosporangiaceae</taxon>
        <taxon>Herbidospora</taxon>
    </lineage>
</organism>
<comment type="caution">
    <text evidence="1">The sequence shown here is derived from an EMBL/GenBank/DDBJ whole genome shotgun (WGS) entry which is preliminary data.</text>
</comment>
<keyword evidence="2" id="KW-1185">Reference proteome</keyword>
<name>A0A7C9JPM0_9ACTN</name>
<protein>
    <submittedName>
        <fullName evidence="1">Uncharacterized protein</fullName>
    </submittedName>
</protein>